<keyword evidence="3" id="KW-1185">Reference proteome</keyword>
<sequence>MCMDRAVFSVVIPEPVLNLSVVLRPNGTGVVSWIPSAEQENILFYQIIYYALQHENGCQTRHEALNVKAASTSVTVDFAGQRCEYVVRLVNYDLIGRDAVAEIRVLVEHEAPTPRLDVMLQSEAVIIPIALVLFFCLCMTIRCFCNRNCPSIDPEKQEKLHSFV</sequence>
<dbReference type="AlphaFoldDB" id="A0A3P6TUH6"/>
<evidence type="ECO:0000256" key="1">
    <source>
        <dbReference type="SAM" id="Phobius"/>
    </source>
</evidence>
<evidence type="ECO:0000313" key="2">
    <source>
        <dbReference type="EMBL" id="VDK67871.1"/>
    </source>
</evidence>
<gene>
    <name evidence="2" type="ORF">CGOC_LOCUS6369</name>
</gene>
<organism evidence="2 3">
    <name type="scientific">Cylicostephanus goldi</name>
    <name type="common">Nematode worm</name>
    <dbReference type="NCBI Taxonomy" id="71465"/>
    <lineage>
        <taxon>Eukaryota</taxon>
        <taxon>Metazoa</taxon>
        <taxon>Ecdysozoa</taxon>
        <taxon>Nematoda</taxon>
        <taxon>Chromadorea</taxon>
        <taxon>Rhabditida</taxon>
        <taxon>Rhabditina</taxon>
        <taxon>Rhabditomorpha</taxon>
        <taxon>Strongyloidea</taxon>
        <taxon>Strongylidae</taxon>
        <taxon>Cylicostephanus</taxon>
    </lineage>
</organism>
<accession>A0A3P6TUH6</accession>
<evidence type="ECO:0000313" key="3">
    <source>
        <dbReference type="Proteomes" id="UP000271889"/>
    </source>
</evidence>
<name>A0A3P6TUH6_CYLGO</name>
<feature type="transmembrane region" description="Helical" evidence="1">
    <location>
        <begin position="124"/>
        <end position="142"/>
    </location>
</feature>
<evidence type="ECO:0008006" key="4">
    <source>
        <dbReference type="Google" id="ProtNLM"/>
    </source>
</evidence>
<keyword evidence="1" id="KW-0472">Membrane</keyword>
<keyword evidence="1" id="KW-0812">Transmembrane</keyword>
<dbReference type="EMBL" id="UYRV01020628">
    <property type="protein sequence ID" value="VDK67871.1"/>
    <property type="molecule type" value="Genomic_DNA"/>
</dbReference>
<proteinExistence type="predicted"/>
<protein>
    <recommendedName>
        <fullName evidence="4">Fibronectin type-III domain-containing protein</fullName>
    </recommendedName>
</protein>
<keyword evidence="1" id="KW-1133">Transmembrane helix</keyword>
<dbReference type="InterPro" id="IPR036116">
    <property type="entry name" value="FN3_sf"/>
</dbReference>
<reference evidence="2 3" key="1">
    <citation type="submission" date="2018-11" db="EMBL/GenBank/DDBJ databases">
        <authorList>
            <consortium name="Pathogen Informatics"/>
        </authorList>
    </citation>
    <scope>NUCLEOTIDE SEQUENCE [LARGE SCALE GENOMIC DNA]</scope>
</reference>
<dbReference type="OrthoDB" id="5783913at2759"/>
<dbReference type="SUPFAM" id="SSF49265">
    <property type="entry name" value="Fibronectin type III"/>
    <property type="match status" value="1"/>
</dbReference>
<dbReference type="Proteomes" id="UP000271889">
    <property type="component" value="Unassembled WGS sequence"/>
</dbReference>